<evidence type="ECO:0000313" key="2">
    <source>
        <dbReference type="EMBL" id="GFS34067.1"/>
    </source>
</evidence>
<comment type="caution">
    <text evidence="2">The sequence shown here is derived from an EMBL/GenBank/DDBJ whole genome shotgun (WGS) entry which is preliminary data.</text>
</comment>
<evidence type="ECO:0000313" key="3">
    <source>
        <dbReference type="Proteomes" id="UP000887013"/>
    </source>
</evidence>
<keyword evidence="3" id="KW-1185">Reference proteome</keyword>
<accession>A0A8X6M9H7</accession>
<feature type="compositionally biased region" description="Polar residues" evidence="1">
    <location>
        <begin position="100"/>
        <end position="109"/>
    </location>
</feature>
<gene>
    <name evidence="2" type="ORF">NPIL_365751</name>
</gene>
<name>A0A8X6M9H7_NEPPI</name>
<sequence length="122" mass="13697">MRSNRSRDLDIDRDVTNKLGHVYHLLGTATKTNFKKYSVHHGLHQRRFCSGEDVFCKNTARKGSKRVLRSIQCARADEGTNMRRPLLHPPRIMGGGTPRSHGNGSSSLILGTRDDALFDPRA</sequence>
<proteinExistence type="predicted"/>
<feature type="region of interest" description="Disordered" evidence="1">
    <location>
        <begin position="80"/>
        <end position="114"/>
    </location>
</feature>
<dbReference type="EMBL" id="BMAW01042424">
    <property type="protein sequence ID" value="GFS34067.1"/>
    <property type="molecule type" value="Genomic_DNA"/>
</dbReference>
<dbReference type="Proteomes" id="UP000887013">
    <property type="component" value="Unassembled WGS sequence"/>
</dbReference>
<reference evidence="2" key="1">
    <citation type="submission" date="2020-08" db="EMBL/GenBank/DDBJ databases">
        <title>Multicomponent nature underlies the extraordinary mechanical properties of spider dragline silk.</title>
        <authorList>
            <person name="Kono N."/>
            <person name="Nakamura H."/>
            <person name="Mori M."/>
            <person name="Yoshida Y."/>
            <person name="Ohtoshi R."/>
            <person name="Malay A.D."/>
            <person name="Moran D.A.P."/>
            <person name="Tomita M."/>
            <person name="Numata K."/>
            <person name="Arakawa K."/>
        </authorList>
    </citation>
    <scope>NUCLEOTIDE SEQUENCE</scope>
</reference>
<organism evidence="2 3">
    <name type="scientific">Nephila pilipes</name>
    <name type="common">Giant wood spider</name>
    <name type="synonym">Nephila maculata</name>
    <dbReference type="NCBI Taxonomy" id="299642"/>
    <lineage>
        <taxon>Eukaryota</taxon>
        <taxon>Metazoa</taxon>
        <taxon>Ecdysozoa</taxon>
        <taxon>Arthropoda</taxon>
        <taxon>Chelicerata</taxon>
        <taxon>Arachnida</taxon>
        <taxon>Araneae</taxon>
        <taxon>Araneomorphae</taxon>
        <taxon>Entelegynae</taxon>
        <taxon>Araneoidea</taxon>
        <taxon>Nephilidae</taxon>
        <taxon>Nephila</taxon>
    </lineage>
</organism>
<protein>
    <submittedName>
        <fullName evidence="2">Uncharacterized protein</fullName>
    </submittedName>
</protein>
<evidence type="ECO:0000256" key="1">
    <source>
        <dbReference type="SAM" id="MobiDB-lite"/>
    </source>
</evidence>
<dbReference type="AlphaFoldDB" id="A0A8X6M9H7"/>